<evidence type="ECO:0000313" key="2">
    <source>
        <dbReference type="Proteomes" id="UP000692954"/>
    </source>
</evidence>
<evidence type="ECO:0000313" key="1">
    <source>
        <dbReference type="EMBL" id="CAD8094381.1"/>
    </source>
</evidence>
<organism evidence="1 2">
    <name type="scientific">Paramecium sonneborni</name>
    <dbReference type="NCBI Taxonomy" id="65129"/>
    <lineage>
        <taxon>Eukaryota</taxon>
        <taxon>Sar</taxon>
        <taxon>Alveolata</taxon>
        <taxon>Ciliophora</taxon>
        <taxon>Intramacronucleata</taxon>
        <taxon>Oligohymenophorea</taxon>
        <taxon>Peniculida</taxon>
        <taxon>Parameciidae</taxon>
        <taxon>Paramecium</taxon>
    </lineage>
</organism>
<dbReference type="Proteomes" id="UP000692954">
    <property type="component" value="Unassembled WGS sequence"/>
</dbReference>
<dbReference type="AlphaFoldDB" id="A0A8S1NVW5"/>
<gene>
    <name evidence="1" type="ORF">PSON_ATCC_30995.1.T0620164</name>
</gene>
<keyword evidence="2" id="KW-1185">Reference proteome</keyword>
<proteinExistence type="predicted"/>
<comment type="caution">
    <text evidence="1">The sequence shown here is derived from an EMBL/GenBank/DDBJ whole genome shotgun (WGS) entry which is preliminary data.</text>
</comment>
<name>A0A8S1NVW5_9CILI</name>
<sequence length="107" mass="12313">MYLTLIDEIKKALPNEPDVKLLDNCMNNDFRSKKQKLEDSFTDGDEPPYDVKVELPVLISQVPNLQGNQNGPAKRITIRNIKLLKPTTTKYSLTNFVQFFISLNERT</sequence>
<reference evidence="1" key="1">
    <citation type="submission" date="2021-01" db="EMBL/GenBank/DDBJ databases">
        <authorList>
            <consortium name="Genoscope - CEA"/>
            <person name="William W."/>
        </authorList>
    </citation>
    <scope>NUCLEOTIDE SEQUENCE</scope>
</reference>
<dbReference type="EMBL" id="CAJJDN010000062">
    <property type="protein sequence ID" value="CAD8094381.1"/>
    <property type="molecule type" value="Genomic_DNA"/>
</dbReference>
<accession>A0A8S1NVW5</accession>
<protein>
    <submittedName>
        <fullName evidence="1">Uncharacterized protein</fullName>
    </submittedName>
</protein>